<reference evidence="2" key="1">
    <citation type="journal article" date="2023" name="Front. Plant Sci.">
        <title>Chromosomal-level genome assembly of Melastoma candidum provides insights into trichome evolution.</title>
        <authorList>
            <person name="Zhong Y."/>
            <person name="Wu W."/>
            <person name="Sun C."/>
            <person name="Zou P."/>
            <person name="Liu Y."/>
            <person name="Dai S."/>
            <person name="Zhou R."/>
        </authorList>
    </citation>
    <scope>NUCLEOTIDE SEQUENCE [LARGE SCALE GENOMIC DNA]</scope>
</reference>
<organism evidence="1 2">
    <name type="scientific">Melastoma candidum</name>
    <dbReference type="NCBI Taxonomy" id="119954"/>
    <lineage>
        <taxon>Eukaryota</taxon>
        <taxon>Viridiplantae</taxon>
        <taxon>Streptophyta</taxon>
        <taxon>Embryophyta</taxon>
        <taxon>Tracheophyta</taxon>
        <taxon>Spermatophyta</taxon>
        <taxon>Magnoliopsida</taxon>
        <taxon>eudicotyledons</taxon>
        <taxon>Gunneridae</taxon>
        <taxon>Pentapetalae</taxon>
        <taxon>rosids</taxon>
        <taxon>malvids</taxon>
        <taxon>Myrtales</taxon>
        <taxon>Melastomataceae</taxon>
        <taxon>Melastomatoideae</taxon>
        <taxon>Melastomateae</taxon>
        <taxon>Melastoma</taxon>
    </lineage>
</organism>
<name>A0ACB9LP28_9MYRT</name>
<dbReference type="Proteomes" id="UP001057402">
    <property type="component" value="Chromosome 11"/>
</dbReference>
<accession>A0ACB9LP28</accession>
<gene>
    <name evidence="1" type="ORF">MLD38_037555</name>
</gene>
<keyword evidence="2" id="KW-1185">Reference proteome</keyword>
<dbReference type="EMBL" id="CM042890">
    <property type="protein sequence ID" value="KAI4312758.1"/>
    <property type="molecule type" value="Genomic_DNA"/>
</dbReference>
<protein>
    <submittedName>
        <fullName evidence="1">Uncharacterized protein</fullName>
    </submittedName>
</protein>
<evidence type="ECO:0000313" key="1">
    <source>
        <dbReference type="EMBL" id="KAI4312758.1"/>
    </source>
</evidence>
<sequence>MAPKDRSIAGSWTSSLKALVVAAARLEDHHLQAHWHRTSNVVIAISQGSQRPVRKLKLIKNRKRLMATSPVVDHTTHEEIRRPAATMQRRLVALDAANDLNRCRHAESVSAEEPAAHGDGWSMD</sequence>
<evidence type="ECO:0000313" key="2">
    <source>
        <dbReference type="Proteomes" id="UP001057402"/>
    </source>
</evidence>
<proteinExistence type="predicted"/>
<comment type="caution">
    <text evidence="1">The sequence shown here is derived from an EMBL/GenBank/DDBJ whole genome shotgun (WGS) entry which is preliminary data.</text>
</comment>